<gene>
    <name evidence="4" type="ORF">Srubr_22090</name>
</gene>
<dbReference type="InterPro" id="IPR029069">
    <property type="entry name" value="HotDog_dom_sf"/>
</dbReference>
<dbReference type="NCBIfam" id="TIGR00369">
    <property type="entry name" value="unchar_dom_1"/>
    <property type="match status" value="1"/>
</dbReference>
<evidence type="ECO:0000259" key="3">
    <source>
        <dbReference type="Pfam" id="PF03061"/>
    </source>
</evidence>
<dbReference type="InterPro" id="IPR003736">
    <property type="entry name" value="PAAI_dom"/>
</dbReference>
<dbReference type="Proteomes" id="UP000646738">
    <property type="component" value="Unassembled WGS sequence"/>
</dbReference>
<dbReference type="Gene3D" id="3.10.129.10">
    <property type="entry name" value="Hotdog Thioesterase"/>
    <property type="match status" value="1"/>
</dbReference>
<evidence type="ECO:0000256" key="2">
    <source>
        <dbReference type="ARBA" id="ARBA00022801"/>
    </source>
</evidence>
<proteinExistence type="inferred from homology"/>
<dbReference type="SUPFAM" id="SSF54637">
    <property type="entry name" value="Thioesterase/thiol ester dehydrase-isomerase"/>
    <property type="match status" value="1"/>
</dbReference>
<dbReference type="EMBL" id="BNEA01000007">
    <property type="protein sequence ID" value="GHI52363.1"/>
    <property type="molecule type" value="Genomic_DNA"/>
</dbReference>
<protein>
    <recommendedName>
        <fullName evidence="3">Thioesterase domain-containing protein</fullName>
    </recommendedName>
</protein>
<sequence>MSDVSIGPWAVTAEFSHEQLVPKMGIELVRCEPGLVIGTMPVHGNRQPVGIMHGGANAVLAETLGSLAAFLYAGPGGRAVGLDLSCTHHRWVASGRVTGVCRPLHEGRTTATYEIVISDGSGRRSCTARLTCAVSLPPAARARDAVRTA</sequence>
<dbReference type="InterPro" id="IPR006683">
    <property type="entry name" value="Thioestr_dom"/>
</dbReference>
<accession>A0ABQ3R942</accession>
<keyword evidence="2" id="KW-0378">Hydrolase</keyword>
<dbReference type="Pfam" id="PF03061">
    <property type="entry name" value="4HBT"/>
    <property type="match status" value="1"/>
</dbReference>
<organism evidence="4 5">
    <name type="scientific">Streptomyces rubradiris</name>
    <name type="common">Streptomyces achromogenes subsp. rubradiris</name>
    <dbReference type="NCBI Taxonomy" id="285531"/>
    <lineage>
        <taxon>Bacteria</taxon>
        <taxon>Bacillati</taxon>
        <taxon>Actinomycetota</taxon>
        <taxon>Actinomycetes</taxon>
        <taxon>Kitasatosporales</taxon>
        <taxon>Streptomycetaceae</taxon>
        <taxon>Streptomyces</taxon>
    </lineage>
</organism>
<dbReference type="PANTHER" id="PTHR43240:SF5">
    <property type="entry name" value="1,4-DIHYDROXY-2-NAPHTHOYL-COA THIOESTERASE 1"/>
    <property type="match status" value="1"/>
</dbReference>
<comment type="caution">
    <text evidence="4">The sequence shown here is derived from an EMBL/GenBank/DDBJ whole genome shotgun (WGS) entry which is preliminary data.</text>
</comment>
<reference evidence="5" key="1">
    <citation type="submission" date="2023-07" db="EMBL/GenBank/DDBJ databases">
        <title>Whole genome shotgun sequence of Streptomyces achromogenes subsp. rubradiris NBRC 14000.</title>
        <authorList>
            <person name="Komaki H."/>
            <person name="Tamura T."/>
        </authorList>
    </citation>
    <scope>NUCLEOTIDE SEQUENCE [LARGE SCALE GENOMIC DNA]</scope>
    <source>
        <strain evidence="5">NBRC 14000</strain>
    </source>
</reference>
<dbReference type="PANTHER" id="PTHR43240">
    <property type="entry name" value="1,4-DIHYDROXY-2-NAPHTHOYL-COA THIOESTERASE 1"/>
    <property type="match status" value="1"/>
</dbReference>
<evidence type="ECO:0000313" key="4">
    <source>
        <dbReference type="EMBL" id="GHI52363.1"/>
    </source>
</evidence>
<comment type="similarity">
    <text evidence="1">Belongs to the thioesterase PaaI family.</text>
</comment>
<dbReference type="CDD" id="cd03443">
    <property type="entry name" value="PaaI_thioesterase"/>
    <property type="match status" value="1"/>
</dbReference>
<keyword evidence="5" id="KW-1185">Reference proteome</keyword>
<name>A0ABQ3R942_STRRR</name>
<dbReference type="RefSeq" id="WP_189991053.1">
    <property type="nucleotide sequence ID" value="NZ_BNCB01000003.1"/>
</dbReference>
<evidence type="ECO:0000256" key="1">
    <source>
        <dbReference type="ARBA" id="ARBA00008324"/>
    </source>
</evidence>
<feature type="domain" description="Thioesterase" evidence="3">
    <location>
        <begin position="50"/>
        <end position="125"/>
    </location>
</feature>
<evidence type="ECO:0000313" key="5">
    <source>
        <dbReference type="Proteomes" id="UP000646738"/>
    </source>
</evidence>